<evidence type="ECO:0000313" key="2">
    <source>
        <dbReference type="Proteomes" id="UP000324222"/>
    </source>
</evidence>
<accession>A0A5B7H861</accession>
<dbReference type="Proteomes" id="UP000324222">
    <property type="component" value="Unassembled WGS sequence"/>
</dbReference>
<sequence length="119" mass="13531">MTQSRCPGTARLYQRNLLVFASPAAPGQVRSFCFRSVARENELLTSGWMSAFLEKIYKSRFVCAFRRRKSCTLEQILAGRRRGVAWDGAVSDSGVFRNAMLSHYDCFSKATDDDVYTLR</sequence>
<keyword evidence="2" id="KW-1185">Reference proteome</keyword>
<dbReference type="EMBL" id="VSRR010023951">
    <property type="protein sequence ID" value="MPC65875.1"/>
    <property type="molecule type" value="Genomic_DNA"/>
</dbReference>
<reference evidence="1 2" key="1">
    <citation type="submission" date="2019-05" db="EMBL/GenBank/DDBJ databases">
        <title>Another draft genome of Portunus trituberculatus and its Hox gene families provides insights of decapod evolution.</title>
        <authorList>
            <person name="Jeong J.-H."/>
            <person name="Song I."/>
            <person name="Kim S."/>
            <person name="Choi T."/>
            <person name="Kim D."/>
            <person name="Ryu S."/>
            <person name="Kim W."/>
        </authorList>
    </citation>
    <scope>NUCLEOTIDE SEQUENCE [LARGE SCALE GENOMIC DNA]</scope>
    <source>
        <tissue evidence="1">Muscle</tissue>
    </source>
</reference>
<comment type="caution">
    <text evidence="1">The sequence shown here is derived from an EMBL/GenBank/DDBJ whole genome shotgun (WGS) entry which is preliminary data.</text>
</comment>
<organism evidence="1 2">
    <name type="scientific">Portunus trituberculatus</name>
    <name type="common">Swimming crab</name>
    <name type="synonym">Neptunus trituberculatus</name>
    <dbReference type="NCBI Taxonomy" id="210409"/>
    <lineage>
        <taxon>Eukaryota</taxon>
        <taxon>Metazoa</taxon>
        <taxon>Ecdysozoa</taxon>
        <taxon>Arthropoda</taxon>
        <taxon>Crustacea</taxon>
        <taxon>Multicrustacea</taxon>
        <taxon>Malacostraca</taxon>
        <taxon>Eumalacostraca</taxon>
        <taxon>Eucarida</taxon>
        <taxon>Decapoda</taxon>
        <taxon>Pleocyemata</taxon>
        <taxon>Brachyura</taxon>
        <taxon>Eubrachyura</taxon>
        <taxon>Portunoidea</taxon>
        <taxon>Portunidae</taxon>
        <taxon>Portuninae</taxon>
        <taxon>Portunus</taxon>
    </lineage>
</organism>
<name>A0A5B7H861_PORTR</name>
<evidence type="ECO:0000313" key="1">
    <source>
        <dbReference type="EMBL" id="MPC65875.1"/>
    </source>
</evidence>
<proteinExistence type="predicted"/>
<gene>
    <name evidence="1" type="ORF">E2C01_060012</name>
</gene>
<protein>
    <submittedName>
        <fullName evidence="1">Uncharacterized protein</fullName>
    </submittedName>
</protein>
<dbReference type="AlphaFoldDB" id="A0A5B7H861"/>